<keyword evidence="2" id="KW-0963">Cytoplasm</keyword>
<dbReference type="EnsemblPlants" id="Pp3c4_7760V3.2">
    <property type="protein sequence ID" value="Pp3c4_7760V3.2"/>
    <property type="gene ID" value="Pp3c4_7760"/>
</dbReference>
<organism evidence="9">
    <name type="scientific">Physcomitrium patens</name>
    <name type="common">Spreading-leaved earth moss</name>
    <name type="synonym">Physcomitrella patens</name>
    <dbReference type="NCBI Taxonomy" id="3218"/>
    <lineage>
        <taxon>Eukaryota</taxon>
        <taxon>Viridiplantae</taxon>
        <taxon>Streptophyta</taxon>
        <taxon>Embryophyta</taxon>
        <taxon>Bryophyta</taxon>
        <taxon>Bryophytina</taxon>
        <taxon>Bryopsida</taxon>
        <taxon>Funariidae</taxon>
        <taxon>Funariales</taxon>
        <taxon>Funariaceae</taxon>
        <taxon>Physcomitrium</taxon>
    </lineage>
</organism>
<evidence type="ECO:0000256" key="5">
    <source>
        <dbReference type="ARBA" id="ARBA00023849"/>
    </source>
</evidence>
<reference evidence="9 11" key="2">
    <citation type="journal article" date="2018" name="Plant J.">
        <title>The Physcomitrella patens chromosome-scale assembly reveals moss genome structure and evolution.</title>
        <authorList>
            <person name="Lang D."/>
            <person name="Ullrich K.K."/>
            <person name="Murat F."/>
            <person name="Fuchs J."/>
            <person name="Jenkins J."/>
            <person name="Haas F.B."/>
            <person name="Piednoel M."/>
            <person name="Gundlach H."/>
            <person name="Van Bel M."/>
            <person name="Meyberg R."/>
            <person name="Vives C."/>
            <person name="Morata J."/>
            <person name="Symeonidi A."/>
            <person name="Hiss M."/>
            <person name="Muchero W."/>
            <person name="Kamisugi Y."/>
            <person name="Saleh O."/>
            <person name="Blanc G."/>
            <person name="Decker E.L."/>
            <person name="van Gessel N."/>
            <person name="Grimwood J."/>
            <person name="Hayes R.D."/>
            <person name="Graham S.W."/>
            <person name="Gunter L.E."/>
            <person name="McDaniel S.F."/>
            <person name="Hoernstein S.N.W."/>
            <person name="Larsson A."/>
            <person name="Li F.W."/>
            <person name="Perroud P.F."/>
            <person name="Phillips J."/>
            <person name="Ranjan P."/>
            <person name="Rokshar D.S."/>
            <person name="Rothfels C.J."/>
            <person name="Schneider L."/>
            <person name="Shu S."/>
            <person name="Stevenson D.W."/>
            <person name="Thummler F."/>
            <person name="Tillich M."/>
            <person name="Villarreal Aguilar J.C."/>
            <person name="Widiez T."/>
            <person name="Wong G.K."/>
            <person name="Wymore A."/>
            <person name="Zhang Y."/>
            <person name="Zimmer A.D."/>
            <person name="Quatrano R.S."/>
            <person name="Mayer K.F.X."/>
            <person name="Goodstein D."/>
            <person name="Casacuberta J.M."/>
            <person name="Vandepoele K."/>
            <person name="Reski R."/>
            <person name="Cuming A.C."/>
            <person name="Tuskan G.A."/>
            <person name="Maumus F."/>
            <person name="Salse J."/>
            <person name="Schmutz J."/>
            <person name="Rensing S.A."/>
        </authorList>
    </citation>
    <scope>NUCLEOTIDE SEQUENCE [LARGE SCALE GENOMIC DNA]</scope>
    <source>
        <strain evidence="10 11">cv. Gransden 2004</strain>
    </source>
</reference>
<keyword evidence="3" id="KW-0676">Redox-active center</keyword>
<dbReference type="Gene3D" id="3.40.30.10">
    <property type="entry name" value="Glutaredoxin"/>
    <property type="match status" value="1"/>
</dbReference>
<gene>
    <name evidence="10" type="primary">LOC112280921</name>
    <name evidence="9" type="ORF">PHYPA_005916</name>
</gene>
<dbReference type="STRING" id="3218.A0A2K1KML9"/>
<feature type="compositionally biased region" description="Polar residues" evidence="8">
    <location>
        <begin position="180"/>
        <end position="194"/>
    </location>
</feature>
<dbReference type="GeneID" id="112280921"/>
<feature type="compositionally biased region" description="Polar residues" evidence="8">
    <location>
        <begin position="121"/>
        <end position="135"/>
    </location>
</feature>
<protein>
    <recommendedName>
        <fullName evidence="5">Peroxiredoxin-like 2A</fullName>
    </recommendedName>
    <alternativeName>
        <fullName evidence="7">Peroxiredoxin-like 2 activated in M-CSF stimulated monocytes</fullName>
    </alternativeName>
    <alternativeName>
        <fullName evidence="6">Redox-regulatory protein FAM213A</fullName>
    </alternativeName>
</protein>
<evidence type="ECO:0000313" key="11">
    <source>
        <dbReference type="Proteomes" id="UP000006727"/>
    </source>
</evidence>
<evidence type="ECO:0000256" key="4">
    <source>
        <dbReference type="ARBA" id="ARBA00023787"/>
    </source>
</evidence>
<evidence type="ECO:0000256" key="1">
    <source>
        <dbReference type="ARBA" id="ARBA00004496"/>
    </source>
</evidence>
<dbReference type="GO" id="GO:0005737">
    <property type="term" value="C:cytoplasm"/>
    <property type="evidence" value="ECO:0007669"/>
    <property type="project" value="UniProtKB-SubCell"/>
</dbReference>
<dbReference type="PANTHER" id="PTHR28630">
    <property type="match status" value="1"/>
</dbReference>
<dbReference type="Gramene" id="Pp3c4_7760V3.1">
    <property type="protein sequence ID" value="Pp3c4_7760V3.1"/>
    <property type="gene ID" value="Pp3c4_7760"/>
</dbReference>
<dbReference type="RefSeq" id="XP_024372646.1">
    <property type="nucleotide sequence ID" value="XM_024516878.2"/>
</dbReference>
<keyword evidence="11" id="KW-1185">Reference proteome</keyword>
<dbReference type="Pfam" id="PF13911">
    <property type="entry name" value="AhpC-TSA_2"/>
    <property type="match status" value="1"/>
</dbReference>
<dbReference type="Proteomes" id="UP000006727">
    <property type="component" value="Chromosome 4"/>
</dbReference>
<feature type="region of interest" description="Disordered" evidence="8">
    <location>
        <begin position="119"/>
        <end position="150"/>
    </location>
</feature>
<dbReference type="PANTHER" id="PTHR28630:SF31">
    <property type="entry name" value="PEROXIREDOXIN-LIKE 2A"/>
    <property type="match status" value="1"/>
</dbReference>
<dbReference type="AlphaFoldDB" id="A0A2K1KML9"/>
<dbReference type="EnsemblPlants" id="Pp3c4_7760V3.1">
    <property type="protein sequence ID" value="Pp3c4_7760V3.1"/>
    <property type="gene ID" value="Pp3c4_7760"/>
</dbReference>
<dbReference type="SUPFAM" id="SSF52833">
    <property type="entry name" value="Thioredoxin-like"/>
    <property type="match status" value="1"/>
</dbReference>
<comment type="similarity">
    <text evidence="4">Belongs to the peroxiredoxin-like PRXL2 family. PRXL2A subfamily.</text>
</comment>
<proteinExistence type="inferred from homology"/>
<dbReference type="InterPro" id="IPR032801">
    <property type="entry name" value="PXL2A/B/C"/>
</dbReference>
<evidence type="ECO:0000256" key="2">
    <source>
        <dbReference type="ARBA" id="ARBA00022490"/>
    </source>
</evidence>
<sequence length="446" mass="49649">MASYSLDEFLGAGVLKDMGSNFAEDGWDDVPTLKIIRADDMDALNLTDIQRDALELRIYLHNRSLMKYAERLEASGIGLIDLISMKPSELATKFRMRRNHVTTFVDTTMSCAIQLPPDLTRVSSGSRRRPSTASRCSDEGKELVSSKPVLKPPPFELHRSTLSESLVSSFVESYSKVSPVASSRPSNARKSNASDMGYESPTLLRPVDARKPNAPRGVFAAIPTARRMRGMVKAPTPDNIIKLSVLERVSVRQLAPDHKTGVDVRTMKGAKKPQPFKASNLWSEKATLFFCIRRPGCVMCRAEAHQLFARKPIFDALGVQLVAVLLEDIDEEVWAFWPRFWAGMVVLDEKRDFFRALGGGKLMKDNLFTGFCLNPLARLNWKRAMKTGIPGNARGEGLIKGGLFIVRRGKGGVSYQFAEKNFGDWAPLDEVLQVCHYMKNEGECGS</sequence>
<dbReference type="PaxDb" id="3218-PP1S143_138V6.1"/>
<evidence type="ECO:0000313" key="10">
    <source>
        <dbReference type="EnsemblPlants" id="Pp3c4_7760V3.1"/>
    </source>
</evidence>
<dbReference type="Gramene" id="Pp3c4_7760V3.2">
    <property type="protein sequence ID" value="Pp3c4_7760V3.2"/>
    <property type="gene ID" value="Pp3c4_7760"/>
</dbReference>
<dbReference type="InterPro" id="IPR036249">
    <property type="entry name" value="Thioredoxin-like_sf"/>
</dbReference>
<evidence type="ECO:0000256" key="7">
    <source>
        <dbReference type="ARBA" id="ARBA00032129"/>
    </source>
</evidence>
<reference evidence="10" key="3">
    <citation type="submission" date="2020-12" db="UniProtKB">
        <authorList>
            <consortium name="EnsemblPlants"/>
        </authorList>
    </citation>
    <scope>IDENTIFICATION</scope>
</reference>
<comment type="subcellular location">
    <subcellularLocation>
        <location evidence="1">Cytoplasm</location>
    </subcellularLocation>
</comment>
<reference evidence="9 11" key="1">
    <citation type="journal article" date="2008" name="Science">
        <title>The Physcomitrella genome reveals evolutionary insights into the conquest of land by plants.</title>
        <authorList>
            <person name="Rensing S."/>
            <person name="Lang D."/>
            <person name="Zimmer A."/>
            <person name="Terry A."/>
            <person name="Salamov A."/>
            <person name="Shapiro H."/>
            <person name="Nishiyama T."/>
            <person name="Perroud P.-F."/>
            <person name="Lindquist E."/>
            <person name="Kamisugi Y."/>
            <person name="Tanahashi T."/>
            <person name="Sakakibara K."/>
            <person name="Fujita T."/>
            <person name="Oishi K."/>
            <person name="Shin-I T."/>
            <person name="Kuroki Y."/>
            <person name="Toyoda A."/>
            <person name="Suzuki Y."/>
            <person name="Hashimoto A."/>
            <person name="Yamaguchi K."/>
            <person name="Sugano A."/>
            <person name="Kohara Y."/>
            <person name="Fujiyama A."/>
            <person name="Anterola A."/>
            <person name="Aoki S."/>
            <person name="Ashton N."/>
            <person name="Barbazuk W.B."/>
            <person name="Barker E."/>
            <person name="Bennetzen J."/>
            <person name="Bezanilla M."/>
            <person name="Blankenship R."/>
            <person name="Cho S.H."/>
            <person name="Dutcher S."/>
            <person name="Estelle M."/>
            <person name="Fawcett J.A."/>
            <person name="Gundlach H."/>
            <person name="Hanada K."/>
            <person name="Heyl A."/>
            <person name="Hicks K.A."/>
            <person name="Hugh J."/>
            <person name="Lohr M."/>
            <person name="Mayer K."/>
            <person name="Melkozernov A."/>
            <person name="Murata T."/>
            <person name="Nelson D."/>
            <person name="Pils B."/>
            <person name="Prigge M."/>
            <person name="Reiss B."/>
            <person name="Renner T."/>
            <person name="Rombauts S."/>
            <person name="Rushton P."/>
            <person name="Sanderfoot A."/>
            <person name="Schween G."/>
            <person name="Shiu S.-H."/>
            <person name="Stueber K."/>
            <person name="Theodoulou F.L."/>
            <person name="Tu H."/>
            <person name="Van de Peer Y."/>
            <person name="Verrier P.J."/>
            <person name="Waters E."/>
            <person name="Wood A."/>
            <person name="Yang L."/>
            <person name="Cove D."/>
            <person name="Cuming A."/>
            <person name="Hasebe M."/>
            <person name="Lucas S."/>
            <person name="Mishler D.B."/>
            <person name="Reski R."/>
            <person name="Grigoriev I."/>
            <person name="Quatrano R.S."/>
            <person name="Boore J.L."/>
        </authorList>
    </citation>
    <scope>NUCLEOTIDE SEQUENCE [LARGE SCALE GENOMIC DNA]</scope>
    <source>
        <strain evidence="10 11">cv. Gransden 2004</strain>
    </source>
</reference>
<evidence type="ECO:0000313" key="9">
    <source>
        <dbReference type="EMBL" id="PNR55023.1"/>
    </source>
</evidence>
<evidence type="ECO:0000256" key="3">
    <source>
        <dbReference type="ARBA" id="ARBA00023284"/>
    </source>
</evidence>
<dbReference type="OrthoDB" id="40334at2759"/>
<evidence type="ECO:0000256" key="6">
    <source>
        <dbReference type="ARBA" id="ARBA00032058"/>
    </source>
</evidence>
<evidence type="ECO:0000256" key="8">
    <source>
        <dbReference type="SAM" id="MobiDB-lite"/>
    </source>
</evidence>
<dbReference type="EMBL" id="ABEU02000004">
    <property type="protein sequence ID" value="PNR55023.1"/>
    <property type="molecule type" value="Genomic_DNA"/>
</dbReference>
<feature type="region of interest" description="Disordered" evidence="8">
    <location>
        <begin position="178"/>
        <end position="210"/>
    </location>
</feature>
<accession>A0A2K1KML9</accession>
<name>A0A2K1KML9_PHYPA</name>